<accession>A0ABW8I9P3</accession>
<comment type="similarity">
    <text evidence="1">Belongs to the CdaR family.</text>
</comment>
<reference evidence="3 4" key="1">
    <citation type="submission" date="2023-07" db="EMBL/GenBank/DDBJ databases">
        <title>Bacillus lucianemedeirus sp. nov, a new species isolated from an immunobiological production facility.</title>
        <authorList>
            <person name="Costa L.V."/>
            <person name="Miranda R.V.S.L."/>
            <person name="Brandao M.L.L."/>
            <person name="Reis C.M.F."/>
            <person name="Frazao A.M."/>
            <person name="Cruz F.V."/>
            <person name="Baio P.V.P."/>
            <person name="Veras J.F.C."/>
            <person name="Ramos J.N."/>
            <person name="Vieira V."/>
        </authorList>
    </citation>
    <scope>NUCLEOTIDE SEQUENCE [LARGE SCALE GENOMIC DNA]</scope>
    <source>
        <strain evidence="3 4">B190/17</strain>
    </source>
</reference>
<dbReference type="InterPro" id="IPR041522">
    <property type="entry name" value="CdaR_GGDEF"/>
</dbReference>
<protein>
    <submittedName>
        <fullName evidence="3">Helix-turn-helix domain-containing protein</fullName>
    </submittedName>
</protein>
<dbReference type="InterPro" id="IPR029016">
    <property type="entry name" value="GAF-like_dom_sf"/>
</dbReference>
<dbReference type="RefSeq" id="WP_404317237.1">
    <property type="nucleotide sequence ID" value="NZ_JAUIYO010000008.1"/>
</dbReference>
<dbReference type="InterPro" id="IPR042070">
    <property type="entry name" value="PucR_C-HTH_sf"/>
</dbReference>
<evidence type="ECO:0000313" key="4">
    <source>
        <dbReference type="Proteomes" id="UP001619911"/>
    </source>
</evidence>
<dbReference type="Proteomes" id="UP001619911">
    <property type="component" value="Unassembled WGS sequence"/>
</dbReference>
<keyword evidence="4" id="KW-1185">Reference proteome</keyword>
<dbReference type="EMBL" id="JAUIYO010000008">
    <property type="protein sequence ID" value="MFK2826201.1"/>
    <property type="molecule type" value="Genomic_DNA"/>
</dbReference>
<sequence>MESDSFENEKLKEEVKANDRELISMIESIRAITSSLELEEVLNKIITSALQVITAADAGYLQLYDIETERLIPRAAVGFNEKLKSIKVKTGESITGKVFRDGIPVIYYSRPEIYEGMAGISTEHFHSIQEANDNAKLQSLISVPVSVEEKKIGVMTVHQYDAKGKLSERDLHLLQGFAAQAAVAIHNAQLYKKANDRLEEVTLLTTQLKEKNDFLSKRAEVHETLTKLSLQNQSVEFIIRELNRMMKRDIFFFDYLNTEFFPKRTLSYPSFSHDEISRLLAAKSEPFYIDLTDKKTISCYVYPLLSNRVTLGCFIIPLFSPLSKLDQTTIEQASSILALELTKRKTQAEVYYKKTHDLFNELLQNKNSLFTEEAVQSLGLSPYSCFTVYLLEIASYPDLQTLEAIIHRLTSKIKKRVPEKNTVIFGFHHKVTILFSAKNPYEMKDLISTLHAAISQWESREDPPLYAGGSTAYKGISRIAACYNEADKALTYLTGRHQTGIINYEEIGINRLFLTQPPDEIERFTNDILSPLRTEKARNNDLENTLFTYIELNRSNTDTAKHLHIHTNTLYHRIKKIEELLQLEFNNPDDFLQILLACHLWKSFVR</sequence>
<dbReference type="InterPro" id="IPR003018">
    <property type="entry name" value="GAF"/>
</dbReference>
<feature type="domain" description="GAF" evidence="2">
    <location>
        <begin position="37"/>
        <end position="195"/>
    </location>
</feature>
<dbReference type="Pfam" id="PF13185">
    <property type="entry name" value="GAF_2"/>
    <property type="match status" value="1"/>
</dbReference>
<dbReference type="PANTHER" id="PTHR33744">
    <property type="entry name" value="CARBOHYDRATE DIACID REGULATOR"/>
    <property type="match status" value="1"/>
</dbReference>
<organism evidence="3 4">
    <name type="scientific">Bacillus lumedeiriae</name>
    <dbReference type="NCBI Taxonomy" id="3058829"/>
    <lineage>
        <taxon>Bacteria</taxon>
        <taxon>Bacillati</taxon>
        <taxon>Bacillota</taxon>
        <taxon>Bacilli</taxon>
        <taxon>Bacillales</taxon>
        <taxon>Bacillaceae</taxon>
        <taxon>Bacillus</taxon>
    </lineage>
</organism>
<dbReference type="SMART" id="SM00065">
    <property type="entry name" value="GAF"/>
    <property type="match status" value="1"/>
</dbReference>
<comment type="caution">
    <text evidence="3">The sequence shown here is derived from an EMBL/GenBank/DDBJ whole genome shotgun (WGS) entry which is preliminary data.</text>
</comment>
<gene>
    <name evidence="3" type="ORF">QYG89_11050</name>
</gene>
<evidence type="ECO:0000259" key="2">
    <source>
        <dbReference type="SMART" id="SM00065"/>
    </source>
</evidence>
<name>A0ABW8I9P3_9BACI</name>
<dbReference type="PANTHER" id="PTHR33744:SF1">
    <property type="entry name" value="DNA-BINDING TRANSCRIPTIONAL ACTIVATOR ADER"/>
    <property type="match status" value="1"/>
</dbReference>
<dbReference type="InterPro" id="IPR051448">
    <property type="entry name" value="CdaR-like_regulators"/>
</dbReference>
<dbReference type="Pfam" id="PF17853">
    <property type="entry name" value="GGDEF_2"/>
    <property type="match status" value="1"/>
</dbReference>
<dbReference type="Pfam" id="PF13556">
    <property type="entry name" value="HTH_30"/>
    <property type="match status" value="1"/>
</dbReference>
<dbReference type="SUPFAM" id="SSF55781">
    <property type="entry name" value="GAF domain-like"/>
    <property type="match status" value="1"/>
</dbReference>
<evidence type="ECO:0000256" key="1">
    <source>
        <dbReference type="ARBA" id="ARBA00006754"/>
    </source>
</evidence>
<dbReference type="Gene3D" id="1.10.10.2840">
    <property type="entry name" value="PucR C-terminal helix-turn-helix domain"/>
    <property type="match status" value="1"/>
</dbReference>
<dbReference type="Gene3D" id="3.30.450.40">
    <property type="match status" value="1"/>
</dbReference>
<dbReference type="InterPro" id="IPR025736">
    <property type="entry name" value="PucR_C-HTH_dom"/>
</dbReference>
<proteinExistence type="inferred from homology"/>
<evidence type="ECO:0000313" key="3">
    <source>
        <dbReference type="EMBL" id="MFK2826201.1"/>
    </source>
</evidence>